<proteinExistence type="predicted"/>
<sequence>MTSSVSQLCTLCQEDDVSIAALTWCTDCETFLCSDCDRYHGRIKSTKHHKMLSIEDYCQLPEFILQTRNRCREHDKKYKLYCSFHACACCFQCFTESHPNCKEIKQLSDVLKNVKSSASVSRLESDLSDLKENFENITRSLQERITVMQNQKVSALKEIKRSRKSINEYLDKIEQKWSTT</sequence>
<evidence type="ECO:0000256" key="2">
    <source>
        <dbReference type="SAM" id="Coils"/>
    </source>
</evidence>
<dbReference type="InterPro" id="IPR047153">
    <property type="entry name" value="TRIM45/56/19-like"/>
</dbReference>
<evidence type="ECO:0000256" key="1">
    <source>
        <dbReference type="PROSITE-ProRule" id="PRU00024"/>
    </source>
</evidence>
<feature type="domain" description="B box-type" evidence="3">
    <location>
        <begin position="7"/>
        <end position="54"/>
    </location>
</feature>
<keyword evidence="1" id="KW-0479">Metal-binding</keyword>
<evidence type="ECO:0000313" key="5">
    <source>
        <dbReference type="Proteomes" id="UP000683360"/>
    </source>
</evidence>
<gene>
    <name evidence="4" type="ORF">MEDL_51800</name>
</gene>
<protein>
    <recommendedName>
        <fullName evidence="3">B box-type domain-containing protein</fullName>
    </recommendedName>
</protein>
<dbReference type="AlphaFoldDB" id="A0A8S3U9K9"/>
<dbReference type="PANTHER" id="PTHR25462">
    <property type="entry name" value="BONUS, ISOFORM C-RELATED"/>
    <property type="match status" value="1"/>
</dbReference>
<reference evidence="4" key="1">
    <citation type="submission" date="2021-03" db="EMBL/GenBank/DDBJ databases">
        <authorList>
            <person name="Bekaert M."/>
        </authorList>
    </citation>
    <scope>NUCLEOTIDE SEQUENCE</scope>
</reference>
<dbReference type="Pfam" id="PF22586">
    <property type="entry name" value="ANCHR-like_BBOX"/>
    <property type="match status" value="1"/>
</dbReference>
<dbReference type="PANTHER" id="PTHR25462:SF296">
    <property type="entry name" value="MEIOTIC P26, ISOFORM F"/>
    <property type="match status" value="1"/>
</dbReference>
<evidence type="ECO:0000259" key="3">
    <source>
        <dbReference type="PROSITE" id="PS50119"/>
    </source>
</evidence>
<dbReference type="Proteomes" id="UP000683360">
    <property type="component" value="Unassembled WGS sequence"/>
</dbReference>
<dbReference type="CDD" id="cd19757">
    <property type="entry name" value="Bbox1"/>
    <property type="match status" value="1"/>
</dbReference>
<accession>A0A8S3U9K9</accession>
<keyword evidence="2" id="KW-0175">Coiled coil</keyword>
<dbReference type="OrthoDB" id="6270329at2759"/>
<keyword evidence="1" id="KW-0863">Zinc-finger</keyword>
<comment type="caution">
    <text evidence="4">The sequence shown here is derived from an EMBL/GenBank/DDBJ whole genome shotgun (WGS) entry which is preliminary data.</text>
</comment>
<dbReference type="PROSITE" id="PS50119">
    <property type="entry name" value="ZF_BBOX"/>
    <property type="match status" value="1"/>
</dbReference>
<evidence type="ECO:0000313" key="4">
    <source>
        <dbReference type="EMBL" id="CAG2239471.1"/>
    </source>
</evidence>
<feature type="coiled-coil region" evidence="2">
    <location>
        <begin position="120"/>
        <end position="176"/>
    </location>
</feature>
<dbReference type="GO" id="GO:0061630">
    <property type="term" value="F:ubiquitin protein ligase activity"/>
    <property type="evidence" value="ECO:0007669"/>
    <property type="project" value="TreeGrafter"/>
</dbReference>
<name>A0A8S3U9K9_MYTED</name>
<dbReference type="EMBL" id="CAJPWZ010002521">
    <property type="protein sequence ID" value="CAG2239471.1"/>
    <property type="molecule type" value="Genomic_DNA"/>
</dbReference>
<keyword evidence="1" id="KW-0862">Zinc</keyword>
<organism evidence="4 5">
    <name type="scientific">Mytilus edulis</name>
    <name type="common">Blue mussel</name>
    <dbReference type="NCBI Taxonomy" id="6550"/>
    <lineage>
        <taxon>Eukaryota</taxon>
        <taxon>Metazoa</taxon>
        <taxon>Spiralia</taxon>
        <taxon>Lophotrochozoa</taxon>
        <taxon>Mollusca</taxon>
        <taxon>Bivalvia</taxon>
        <taxon>Autobranchia</taxon>
        <taxon>Pteriomorphia</taxon>
        <taxon>Mytilida</taxon>
        <taxon>Mytiloidea</taxon>
        <taxon>Mytilidae</taxon>
        <taxon>Mytilinae</taxon>
        <taxon>Mytilus</taxon>
    </lineage>
</organism>
<dbReference type="GO" id="GO:0008270">
    <property type="term" value="F:zinc ion binding"/>
    <property type="evidence" value="ECO:0007669"/>
    <property type="project" value="UniProtKB-KW"/>
</dbReference>
<keyword evidence="5" id="KW-1185">Reference proteome</keyword>
<dbReference type="Gene3D" id="3.30.160.60">
    <property type="entry name" value="Classic Zinc Finger"/>
    <property type="match status" value="1"/>
</dbReference>
<dbReference type="InterPro" id="IPR000315">
    <property type="entry name" value="Znf_B-box"/>
</dbReference>